<dbReference type="GO" id="GO:0005886">
    <property type="term" value="C:plasma membrane"/>
    <property type="evidence" value="ECO:0007669"/>
    <property type="project" value="UniProtKB-SubCell"/>
</dbReference>
<dbReference type="SUPFAM" id="SSF160964">
    <property type="entry name" value="MalF N-terminal region-like"/>
    <property type="match status" value="1"/>
</dbReference>
<keyword evidence="5 7" id="KW-1133">Transmembrane helix</keyword>
<dbReference type="GO" id="GO:0055085">
    <property type="term" value="P:transmembrane transport"/>
    <property type="evidence" value="ECO:0007669"/>
    <property type="project" value="InterPro"/>
</dbReference>
<feature type="transmembrane region" description="Helical" evidence="7">
    <location>
        <begin position="233"/>
        <end position="255"/>
    </location>
</feature>
<protein>
    <submittedName>
        <fullName evidence="10">Lactose transport system permease protein LacF</fullName>
    </submittedName>
</protein>
<accession>A0A344UWQ7</accession>
<feature type="transmembrane region" description="Helical" evidence="7">
    <location>
        <begin position="41"/>
        <end position="61"/>
    </location>
</feature>
<feature type="transmembrane region" description="Helical" evidence="7">
    <location>
        <begin position="136"/>
        <end position="156"/>
    </location>
</feature>
<evidence type="ECO:0000256" key="7">
    <source>
        <dbReference type="RuleBase" id="RU363032"/>
    </source>
</evidence>
<dbReference type="InterPro" id="IPR000515">
    <property type="entry name" value="MetI-like"/>
</dbReference>
<dbReference type="Gene3D" id="1.10.3720.10">
    <property type="entry name" value="MetI-like"/>
    <property type="match status" value="1"/>
</dbReference>
<keyword evidence="11" id="KW-1185">Reference proteome</keyword>
<comment type="similarity">
    <text evidence="7">Belongs to the binding-protein-dependent transport system permease family.</text>
</comment>
<dbReference type="InterPro" id="IPR035906">
    <property type="entry name" value="MetI-like_sf"/>
</dbReference>
<dbReference type="Pfam" id="PF00528">
    <property type="entry name" value="BPD_transp_1"/>
    <property type="match status" value="1"/>
</dbReference>
<keyword evidence="4 7" id="KW-0812">Transmembrane</keyword>
<dbReference type="AlphaFoldDB" id="A0A344UWQ7"/>
<comment type="subcellular location">
    <subcellularLocation>
        <location evidence="1 7">Cell membrane</location>
        <topology evidence="1 7">Multi-pass membrane protein</topology>
    </subcellularLocation>
</comment>
<keyword evidence="6 7" id="KW-0472">Membrane</keyword>
<evidence type="ECO:0000256" key="2">
    <source>
        <dbReference type="ARBA" id="ARBA00022448"/>
    </source>
</evidence>
<proteinExistence type="inferred from homology"/>
<evidence type="ECO:0000259" key="9">
    <source>
        <dbReference type="PROSITE" id="PS50928"/>
    </source>
</evidence>
<evidence type="ECO:0000256" key="8">
    <source>
        <dbReference type="SAM" id="MobiDB-lite"/>
    </source>
</evidence>
<evidence type="ECO:0000256" key="6">
    <source>
        <dbReference type="ARBA" id="ARBA00023136"/>
    </source>
</evidence>
<feature type="region of interest" description="Disordered" evidence="8">
    <location>
        <begin position="1"/>
        <end position="29"/>
    </location>
</feature>
<evidence type="ECO:0000256" key="4">
    <source>
        <dbReference type="ARBA" id="ARBA00022692"/>
    </source>
</evidence>
<organism evidence="10 11">
    <name type="scientific">Acidipropionibacterium virtanenii</name>
    <dbReference type="NCBI Taxonomy" id="2057246"/>
    <lineage>
        <taxon>Bacteria</taxon>
        <taxon>Bacillati</taxon>
        <taxon>Actinomycetota</taxon>
        <taxon>Actinomycetes</taxon>
        <taxon>Propionibacteriales</taxon>
        <taxon>Propionibacteriaceae</taxon>
        <taxon>Acidipropionibacterium</taxon>
    </lineage>
</organism>
<sequence length="321" mass="36032">MSAQASVRAGEPHTGTGAPTPSRAGVTAPARRRRARHFQPAWLFMAPSLIILGVFVIYPMLRSLQYSFYNWTVGAVSQEFAGAANYVKLFHDKQFWNALRVTLELTVVSVVLLIVLGLAAGLLLQRNTWAHRIVRSAFFFPTVVALSTMGIVWRFLLDPDIGIIGGLFSALGLPRVAWLQSEHLALPTVIFVYIWKYVGYAMILLLGGLNAVPRERYEAAQLDRASRWQTLRYITLPGIRPTMLFTSLILTIQSFEVFDLVYAMTTGGPVFHTDTLVNMLYRVGFTNFETGYASAISWVLFIIILAVSLLQLKFFRYDDVD</sequence>
<dbReference type="KEGG" id="acij:JS278_02567"/>
<feature type="transmembrane region" description="Helical" evidence="7">
    <location>
        <begin position="105"/>
        <end position="124"/>
    </location>
</feature>
<dbReference type="SUPFAM" id="SSF161098">
    <property type="entry name" value="MetI-like"/>
    <property type="match status" value="1"/>
</dbReference>
<feature type="domain" description="ABC transmembrane type-1" evidence="9">
    <location>
        <begin position="99"/>
        <end position="311"/>
    </location>
</feature>
<keyword evidence="2 7" id="KW-0813">Transport</keyword>
<evidence type="ECO:0000256" key="1">
    <source>
        <dbReference type="ARBA" id="ARBA00004651"/>
    </source>
</evidence>
<name>A0A344UWQ7_9ACTN</name>
<reference evidence="10 11" key="1">
    <citation type="submission" date="2017-12" db="EMBL/GenBank/DDBJ databases">
        <title>The whole genome sequence of the Acidipropionibacterium virtanenii sp. nov. type strain JS278.</title>
        <authorList>
            <person name="Laine P."/>
            <person name="Deptula P."/>
            <person name="Varmanen P."/>
            <person name="Auvinen P."/>
        </authorList>
    </citation>
    <scope>NUCLEOTIDE SEQUENCE [LARGE SCALE GENOMIC DNA]</scope>
    <source>
        <strain evidence="10 11">JS278</strain>
    </source>
</reference>
<feature type="transmembrane region" description="Helical" evidence="7">
    <location>
        <begin position="295"/>
        <end position="315"/>
    </location>
</feature>
<evidence type="ECO:0000313" key="11">
    <source>
        <dbReference type="Proteomes" id="UP000251995"/>
    </source>
</evidence>
<evidence type="ECO:0000256" key="5">
    <source>
        <dbReference type="ARBA" id="ARBA00022989"/>
    </source>
</evidence>
<dbReference type="Proteomes" id="UP000251995">
    <property type="component" value="Chromosome"/>
</dbReference>
<dbReference type="CDD" id="cd06261">
    <property type="entry name" value="TM_PBP2"/>
    <property type="match status" value="1"/>
</dbReference>
<dbReference type="PANTHER" id="PTHR30193">
    <property type="entry name" value="ABC TRANSPORTER PERMEASE PROTEIN"/>
    <property type="match status" value="1"/>
</dbReference>
<dbReference type="InterPro" id="IPR051393">
    <property type="entry name" value="ABC_transporter_permease"/>
</dbReference>
<dbReference type="PANTHER" id="PTHR30193:SF37">
    <property type="entry name" value="INNER MEMBRANE ABC TRANSPORTER PERMEASE PROTEIN YCJO"/>
    <property type="match status" value="1"/>
</dbReference>
<gene>
    <name evidence="10" type="primary">lacF_5</name>
    <name evidence="10" type="ORF">JS278_02567</name>
</gene>
<feature type="transmembrane region" description="Helical" evidence="7">
    <location>
        <begin position="190"/>
        <end position="212"/>
    </location>
</feature>
<dbReference type="PROSITE" id="PS50928">
    <property type="entry name" value="ABC_TM1"/>
    <property type="match status" value="1"/>
</dbReference>
<evidence type="ECO:0000256" key="3">
    <source>
        <dbReference type="ARBA" id="ARBA00022475"/>
    </source>
</evidence>
<dbReference type="EMBL" id="CP025198">
    <property type="protein sequence ID" value="AXE39705.1"/>
    <property type="molecule type" value="Genomic_DNA"/>
</dbReference>
<keyword evidence="3" id="KW-1003">Cell membrane</keyword>
<evidence type="ECO:0000313" key="10">
    <source>
        <dbReference type="EMBL" id="AXE39705.1"/>
    </source>
</evidence>